<dbReference type="GO" id="GO:0016747">
    <property type="term" value="F:acyltransferase activity, transferring groups other than amino-acyl groups"/>
    <property type="evidence" value="ECO:0007669"/>
    <property type="project" value="InterPro"/>
</dbReference>
<dbReference type="Proteomes" id="UP000198415">
    <property type="component" value="Unassembled WGS sequence"/>
</dbReference>
<dbReference type="RefSeq" id="WP_089296276.1">
    <property type="nucleotide sequence ID" value="NZ_BOMU01000063.1"/>
</dbReference>
<dbReference type="AlphaFoldDB" id="A0A239D120"/>
<gene>
    <name evidence="4" type="ORF">SAMN06264365_112197</name>
</gene>
<dbReference type="SUPFAM" id="SSF55729">
    <property type="entry name" value="Acyl-CoA N-acyltransferases (Nat)"/>
    <property type="match status" value="1"/>
</dbReference>
<dbReference type="InterPro" id="IPR050832">
    <property type="entry name" value="Bact_Acetyltransf"/>
</dbReference>
<feature type="domain" description="N-acetyltransferase" evidence="3">
    <location>
        <begin position="5"/>
        <end position="151"/>
    </location>
</feature>
<dbReference type="OrthoDB" id="9805924at2"/>
<evidence type="ECO:0000259" key="3">
    <source>
        <dbReference type="PROSITE" id="PS51186"/>
    </source>
</evidence>
<name>A0A239D120_9ACTN</name>
<reference evidence="4 5" key="1">
    <citation type="submission" date="2017-06" db="EMBL/GenBank/DDBJ databases">
        <authorList>
            <person name="Kim H.J."/>
            <person name="Triplett B.A."/>
        </authorList>
    </citation>
    <scope>NUCLEOTIDE SEQUENCE [LARGE SCALE GENOMIC DNA]</scope>
    <source>
        <strain evidence="4 5">DSM 43151</strain>
    </source>
</reference>
<accession>A0A239D120</accession>
<dbReference type="PANTHER" id="PTHR43877:SF2">
    <property type="entry name" value="AMINOALKYLPHOSPHONATE N-ACETYLTRANSFERASE-RELATED"/>
    <property type="match status" value="1"/>
</dbReference>
<keyword evidence="1 4" id="KW-0808">Transferase</keyword>
<dbReference type="InterPro" id="IPR016181">
    <property type="entry name" value="Acyl_CoA_acyltransferase"/>
</dbReference>
<dbReference type="Gene3D" id="3.40.630.30">
    <property type="match status" value="1"/>
</dbReference>
<keyword evidence="2" id="KW-0012">Acyltransferase</keyword>
<dbReference type="InterPro" id="IPR000182">
    <property type="entry name" value="GNAT_dom"/>
</dbReference>
<evidence type="ECO:0000256" key="2">
    <source>
        <dbReference type="ARBA" id="ARBA00023315"/>
    </source>
</evidence>
<dbReference type="Pfam" id="PF00583">
    <property type="entry name" value="Acetyltransf_1"/>
    <property type="match status" value="1"/>
</dbReference>
<evidence type="ECO:0000313" key="4">
    <source>
        <dbReference type="EMBL" id="SNS25842.1"/>
    </source>
</evidence>
<organism evidence="4 5">
    <name type="scientific">Actinoplanes regularis</name>
    <dbReference type="NCBI Taxonomy" id="52697"/>
    <lineage>
        <taxon>Bacteria</taxon>
        <taxon>Bacillati</taxon>
        <taxon>Actinomycetota</taxon>
        <taxon>Actinomycetes</taxon>
        <taxon>Micromonosporales</taxon>
        <taxon>Micromonosporaceae</taxon>
        <taxon>Actinoplanes</taxon>
    </lineage>
</organism>
<evidence type="ECO:0000256" key="1">
    <source>
        <dbReference type="ARBA" id="ARBA00022679"/>
    </source>
</evidence>
<keyword evidence="5" id="KW-1185">Reference proteome</keyword>
<protein>
    <submittedName>
        <fullName evidence="4">Acetyltransferase (GNAT) family protein</fullName>
    </submittedName>
</protein>
<dbReference type="PANTHER" id="PTHR43877">
    <property type="entry name" value="AMINOALKYLPHOSPHONATE N-ACETYLTRANSFERASE-RELATED-RELATED"/>
    <property type="match status" value="1"/>
</dbReference>
<dbReference type="EMBL" id="FZNR01000012">
    <property type="protein sequence ID" value="SNS25842.1"/>
    <property type="molecule type" value="Genomic_DNA"/>
</dbReference>
<sequence length="151" mass="16815">MHSDVRIEEAGLADLEAVTDLFLGYLDFYQAPTERDAAKSFLSERMSRGESTVLLARVDGKAAGFTQIYPLFSSVRRSPVWLLNDLFVAPDFRRHGVGRALIQAVAERAEKAGVVRVELSTAETNTQAQALYEAEGFVADVVFRRYSRRIG</sequence>
<dbReference type="PROSITE" id="PS51186">
    <property type="entry name" value="GNAT"/>
    <property type="match status" value="1"/>
</dbReference>
<proteinExistence type="predicted"/>
<dbReference type="CDD" id="cd04301">
    <property type="entry name" value="NAT_SF"/>
    <property type="match status" value="1"/>
</dbReference>
<evidence type="ECO:0000313" key="5">
    <source>
        <dbReference type="Proteomes" id="UP000198415"/>
    </source>
</evidence>